<dbReference type="Proteomes" id="UP000050416">
    <property type="component" value="Unassembled WGS sequence"/>
</dbReference>
<comment type="caution">
    <text evidence="15">The sequence shown here is derived from an EMBL/GenBank/DDBJ whole genome shotgun (WGS) entry which is preliminary data.</text>
</comment>
<protein>
    <recommendedName>
        <fullName evidence="12">High-affinity zinc uptake system membrane protein ZnuB</fullName>
    </recommendedName>
</protein>
<feature type="transmembrane region" description="Helical" evidence="14">
    <location>
        <begin position="212"/>
        <end position="235"/>
    </location>
</feature>
<evidence type="ECO:0000256" key="12">
    <source>
        <dbReference type="ARBA" id="ARBA00040080"/>
    </source>
</evidence>
<evidence type="ECO:0000256" key="14">
    <source>
        <dbReference type="SAM" id="Phobius"/>
    </source>
</evidence>
<comment type="function">
    <text evidence="1">Involved in the high-affinity zinc uptake transport system.</text>
</comment>
<sequence>MLDDFLIRATLAGVGVSLAAAPLGCFIVWRRMAYFGDATAHAAMLGVALSLTLSTPIFAGVLLISLLMAVTVSTLSGRGYAMDTLLGVMAHSALAVGLVAVSFLSGVRIDLMAYLFGDILAVGKTDLAVIWGGAALVLVMIGYRWSALLLSTLNPDLALASGISPRREQLVLTIALAIVVAVAIKVVGVLLIAAMLIIPAATARRFSRTPEAMAVMAAVVGVCANIAGLAFSYHFDLPTGPTIVCVVAFLFVALNVVNALIRRTNRQLSNGQNVA</sequence>
<dbReference type="PANTHER" id="PTHR30477">
    <property type="entry name" value="ABC-TRANSPORTER METAL-BINDING PROTEIN"/>
    <property type="match status" value="1"/>
</dbReference>
<feature type="transmembrane region" description="Helical" evidence="14">
    <location>
        <begin position="41"/>
        <end position="68"/>
    </location>
</feature>
<evidence type="ECO:0000313" key="16">
    <source>
        <dbReference type="Proteomes" id="UP000050416"/>
    </source>
</evidence>
<reference evidence="15 16" key="1">
    <citation type="submission" date="2015-09" db="EMBL/GenBank/DDBJ databases">
        <title>Identification and resolution of microdiversity through metagenomic sequencing of parallel consortia.</title>
        <authorList>
            <person name="Nelson W.C."/>
            <person name="Romine M.F."/>
            <person name="Lindemann S.R."/>
        </authorList>
    </citation>
    <scope>NUCLEOTIDE SEQUENCE [LARGE SCALE GENOMIC DNA]</scope>
    <source>
        <strain evidence="15">HL-55</strain>
    </source>
</reference>
<evidence type="ECO:0000256" key="5">
    <source>
        <dbReference type="ARBA" id="ARBA00022475"/>
    </source>
</evidence>
<dbReference type="Pfam" id="PF00950">
    <property type="entry name" value="ABC-3"/>
    <property type="match status" value="1"/>
</dbReference>
<evidence type="ECO:0000313" key="15">
    <source>
        <dbReference type="EMBL" id="KPQ26857.1"/>
    </source>
</evidence>
<keyword evidence="5" id="KW-1003">Cell membrane</keyword>
<keyword evidence="7" id="KW-0862">Zinc</keyword>
<evidence type="ECO:0000256" key="3">
    <source>
        <dbReference type="ARBA" id="ARBA00008034"/>
    </source>
</evidence>
<dbReference type="InterPro" id="IPR001626">
    <property type="entry name" value="ABC_TroCD"/>
</dbReference>
<name>A0A0P7YY91_9GAMM</name>
<evidence type="ECO:0000256" key="13">
    <source>
        <dbReference type="RuleBase" id="RU003943"/>
    </source>
</evidence>
<dbReference type="AlphaFoldDB" id="A0A0P7YY91"/>
<keyword evidence="6 13" id="KW-0812">Transmembrane</keyword>
<evidence type="ECO:0000256" key="10">
    <source>
        <dbReference type="ARBA" id="ARBA00023065"/>
    </source>
</evidence>
<dbReference type="PANTHER" id="PTHR30477:SF23">
    <property type="entry name" value="HIGH-AFFINITY ZINC UPTAKE SYSTEM MEMBRANE PROTEIN ZNUB"/>
    <property type="match status" value="1"/>
</dbReference>
<evidence type="ECO:0000256" key="2">
    <source>
        <dbReference type="ARBA" id="ARBA00004651"/>
    </source>
</evidence>
<organism evidence="15 16">
    <name type="scientific">Marinobacter excellens HL-55</name>
    <dbReference type="NCBI Taxonomy" id="1305731"/>
    <lineage>
        <taxon>Bacteria</taxon>
        <taxon>Pseudomonadati</taxon>
        <taxon>Pseudomonadota</taxon>
        <taxon>Gammaproteobacteria</taxon>
        <taxon>Pseudomonadales</taxon>
        <taxon>Marinobacteraceae</taxon>
        <taxon>Marinobacter</taxon>
    </lineage>
</organism>
<dbReference type="STRING" id="1305731.GCA_000934705_00165"/>
<comment type="subcellular location">
    <subcellularLocation>
        <location evidence="2 13">Cell membrane</location>
        <topology evidence="2 13">Multi-pass membrane protein</topology>
    </subcellularLocation>
</comment>
<proteinExistence type="inferred from homology"/>
<evidence type="ECO:0000256" key="4">
    <source>
        <dbReference type="ARBA" id="ARBA00022448"/>
    </source>
</evidence>
<evidence type="ECO:0000256" key="11">
    <source>
        <dbReference type="ARBA" id="ARBA00023136"/>
    </source>
</evidence>
<dbReference type="SUPFAM" id="SSF81345">
    <property type="entry name" value="ABC transporter involved in vitamin B12 uptake, BtuC"/>
    <property type="match status" value="1"/>
</dbReference>
<evidence type="ECO:0000256" key="7">
    <source>
        <dbReference type="ARBA" id="ARBA00022833"/>
    </source>
</evidence>
<keyword evidence="9 14" id="KW-1133">Transmembrane helix</keyword>
<comment type="similarity">
    <text evidence="3 13">Belongs to the ABC-3 integral membrane protein family.</text>
</comment>
<evidence type="ECO:0000256" key="9">
    <source>
        <dbReference type="ARBA" id="ARBA00022989"/>
    </source>
</evidence>
<keyword evidence="4 13" id="KW-0813">Transport</keyword>
<dbReference type="CDD" id="cd06550">
    <property type="entry name" value="TM_ABC_iron-siderophores_like"/>
    <property type="match status" value="1"/>
</dbReference>
<dbReference type="InterPro" id="IPR037294">
    <property type="entry name" value="ABC_BtuC-like"/>
</dbReference>
<dbReference type="PATRIC" id="fig|1305731.5.peg.2355"/>
<keyword evidence="10" id="KW-0406">Ion transport</keyword>
<dbReference type="GO" id="GO:0006829">
    <property type="term" value="P:zinc ion transport"/>
    <property type="evidence" value="ECO:0007669"/>
    <property type="project" value="UniProtKB-KW"/>
</dbReference>
<feature type="transmembrane region" description="Helical" evidence="14">
    <location>
        <begin position="6"/>
        <end position="29"/>
    </location>
</feature>
<dbReference type="GO" id="GO:0055085">
    <property type="term" value="P:transmembrane transport"/>
    <property type="evidence" value="ECO:0007669"/>
    <property type="project" value="InterPro"/>
</dbReference>
<feature type="transmembrane region" description="Helical" evidence="14">
    <location>
        <begin position="170"/>
        <end position="200"/>
    </location>
</feature>
<evidence type="ECO:0000256" key="8">
    <source>
        <dbReference type="ARBA" id="ARBA00022906"/>
    </source>
</evidence>
<gene>
    <name evidence="15" type="primary">znuB-2</name>
    <name evidence="15" type="ORF">HLUCCX14_16960</name>
</gene>
<evidence type="ECO:0000256" key="6">
    <source>
        <dbReference type="ARBA" id="ARBA00022692"/>
    </source>
</evidence>
<feature type="transmembrane region" description="Helical" evidence="14">
    <location>
        <begin position="128"/>
        <end position="150"/>
    </location>
</feature>
<accession>A0A0P7YY91</accession>
<feature type="transmembrane region" description="Helical" evidence="14">
    <location>
        <begin position="88"/>
        <end position="107"/>
    </location>
</feature>
<dbReference type="GO" id="GO:0010043">
    <property type="term" value="P:response to zinc ion"/>
    <property type="evidence" value="ECO:0007669"/>
    <property type="project" value="TreeGrafter"/>
</dbReference>
<dbReference type="EMBL" id="LJZQ01000041">
    <property type="protein sequence ID" value="KPQ26857.1"/>
    <property type="molecule type" value="Genomic_DNA"/>
</dbReference>
<dbReference type="Gene3D" id="1.10.3470.10">
    <property type="entry name" value="ABC transporter involved in vitamin B12 uptake, BtuC"/>
    <property type="match status" value="1"/>
</dbReference>
<keyword evidence="11 14" id="KW-0472">Membrane</keyword>
<keyword evidence="8" id="KW-0864">Zinc transport</keyword>
<evidence type="ECO:0000256" key="1">
    <source>
        <dbReference type="ARBA" id="ARBA00002313"/>
    </source>
</evidence>
<feature type="transmembrane region" description="Helical" evidence="14">
    <location>
        <begin position="241"/>
        <end position="261"/>
    </location>
</feature>
<dbReference type="OrthoDB" id="9783937at2"/>
<dbReference type="GO" id="GO:0043190">
    <property type="term" value="C:ATP-binding cassette (ABC) transporter complex"/>
    <property type="evidence" value="ECO:0007669"/>
    <property type="project" value="InterPro"/>
</dbReference>